<name>A0A923T9R9_9BACT</name>
<keyword evidence="3" id="KW-1185">Reference proteome</keyword>
<comment type="caution">
    <text evidence="2">The sequence shown here is derived from an EMBL/GenBank/DDBJ whole genome shotgun (WGS) entry which is preliminary data.</text>
</comment>
<dbReference type="Proteomes" id="UP000650081">
    <property type="component" value="Unassembled WGS sequence"/>
</dbReference>
<gene>
    <name evidence="2" type="ORF">H9S92_16805</name>
</gene>
<dbReference type="Pfam" id="PF05016">
    <property type="entry name" value="ParE_toxin"/>
    <property type="match status" value="1"/>
</dbReference>
<reference evidence="2" key="1">
    <citation type="submission" date="2020-08" db="EMBL/GenBank/DDBJ databases">
        <title>Lewinella bacteria from marine environments.</title>
        <authorList>
            <person name="Zhong Y."/>
        </authorList>
    </citation>
    <scope>NUCLEOTIDE SEQUENCE</scope>
    <source>
        <strain evidence="2">KCTC 42187</strain>
    </source>
</reference>
<dbReference type="InterPro" id="IPR007712">
    <property type="entry name" value="RelE/ParE_toxin"/>
</dbReference>
<protein>
    <submittedName>
        <fullName evidence="2">Type II toxin-antitoxin system RelE/ParE family toxin</fullName>
    </submittedName>
</protein>
<evidence type="ECO:0000313" key="3">
    <source>
        <dbReference type="Proteomes" id="UP000650081"/>
    </source>
</evidence>
<keyword evidence="1" id="KW-1277">Toxin-antitoxin system</keyword>
<dbReference type="EMBL" id="JACSIT010000141">
    <property type="protein sequence ID" value="MBC6995829.1"/>
    <property type="molecule type" value="Genomic_DNA"/>
</dbReference>
<dbReference type="InterPro" id="IPR035093">
    <property type="entry name" value="RelE/ParE_toxin_dom_sf"/>
</dbReference>
<dbReference type="RefSeq" id="WP_187467850.1">
    <property type="nucleotide sequence ID" value="NZ_JACSIT010000141.1"/>
</dbReference>
<evidence type="ECO:0000313" key="2">
    <source>
        <dbReference type="EMBL" id="MBC6995829.1"/>
    </source>
</evidence>
<accession>A0A923T9R9</accession>
<evidence type="ECO:0000256" key="1">
    <source>
        <dbReference type="ARBA" id="ARBA00022649"/>
    </source>
</evidence>
<organism evidence="2 3">
    <name type="scientific">Neolewinella lacunae</name>
    <dbReference type="NCBI Taxonomy" id="1517758"/>
    <lineage>
        <taxon>Bacteria</taxon>
        <taxon>Pseudomonadati</taxon>
        <taxon>Bacteroidota</taxon>
        <taxon>Saprospiria</taxon>
        <taxon>Saprospirales</taxon>
        <taxon>Lewinellaceae</taxon>
        <taxon>Neolewinella</taxon>
    </lineage>
</organism>
<dbReference type="AlphaFoldDB" id="A0A923T9R9"/>
<sequence length="100" mass="11479">MKLFFTSNAIRRLTQIEDYERSKGNDKKARQTVKGIRDTAKKLEKYPEIGPVEEQLGDLGQGHRSILFGTLYKIIYLLAQPLIIVTDIFDVRQDPGNMKP</sequence>
<proteinExistence type="predicted"/>
<dbReference type="Gene3D" id="3.30.2310.20">
    <property type="entry name" value="RelE-like"/>
    <property type="match status" value="1"/>
</dbReference>